<dbReference type="OMA" id="FCDKGDC"/>
<dbReference type="Gene3D" id="3.90.215.10">
    <property type="entry name" value="Gamma Fibrinogen, chain A, domain 1"/>
    <property type="match status" value="1"/>
</dbReference>
<dbReference type="Pfam" id="PF00147">
    <property type="entry name" value="Fibrinogen_C"/>
    <property type="match status" value="1"/>
</dbReference>
<evidence type="ECO:0000256" key="5">
    <source>
        <dbReference type="ARBA" id="ARBA00023157"/>
    </source>
</evidence>
<name>A0A670K1N2_PODMU</name>
<evidence type="ECO:0000256" key="2">
    <source>
        <dbReference type="ARBA" id="ARBA00022525"/>
    </source>
</evidence>
<feature type="domain" description="Fibrinogen C-terminal" evidence="8">
    <location>
        <begin position="49"/>
        <end position="262"/>
    </location>
</feature>
<keyword evidence="4" id="KW-0175">Coiled coil</keyword>
<accession>A0A670K1N2</accession>
<reference evidence="9 10" key="1">
    <citation type="journal article" date="2019" name="Proc. Natl. Acad. Sci. U.S.A.">
        <title>Regulatory changes in pterin and carotenoid genes underlie balanced color polymorphisms in the wall lizard.</title>
        <authorList>
            <person name="Andrade P."/>
            <person name="Pinho C."/>
            <person name="Perez I de Lanuza G."/>
            <person name="Afonso S."/>
            <person name="Brejcha J."/>
            <person name="Rubin C.J."/>
            <person name="Wallerman O."/>
            <person name="Pereira P."/>
            <person name="Sabatino S.J."/>
            <person name="Bellati A."/>
            <person name="Pellitteri-Rosa D."/>
            <person name="Bosakova Z."/>
            <person name="Bunikis I."/>
            <person name="Carretero M.A."/>
            <person name="Feiner N."/>
            <person name="Marsik P."/>
            <person name="Pauperio F."/>
            <person name="Salvi D."/>
            <person name="Soler L."/>
            <person name="While G.M."/>
            <person name="Uller T."/>
            <person name="Font E."/>
            <person name="Andersson L."/>
            <person name="Carneiro M."/>
        </authorList>
    </citation>
    <scope>NUCLEOTIDE SEQUENCE</scope>
</reference>
<dbReference type="InterPro" id="IPR002181">
    <property type="entry name" value="Fibrinogen_a/b/g_C_dom"/>
</dbReference>
<keyword evidence="2" id="KW-0964">Secreted</keyword>
<evidence type="ECO:0000256" key="3">
    <source>
        <dbReference type="ARBA" id="ARBA00022729"/>
    </source>
</evidence>
<reference evidence="9" key="2">
    <citation type="submission" date="2025-08" db="UniProtKB">
        <authorList>
            <consortium name="Ensembl"/>
        </authorList>
    </citation>
    <scope>IDENTIFICATION</scope>
</reference>
<gene>
    <name evidence="9" type="primary">LOC114603635</name>
</gene>
<dbReference type="GO" id="GO:0007596">
    <property type="term" value="P:blood coagulation"/>
    <property type="evidence" value="ECO:0007669"/>
    <property type="project" value="InterPro"/>
</dbReference>
<dbReference type="GeneID" id="114603635"/>
<dbReference type="OrthoDB" id="7735550at2759"/>
<dbReference type="KEGG" id="pmua:114603635"/>
<keyword evidence="6" id="KW-0325">Glycoprotein</keyword>
<dbReference type="InterPro" id="IPR036056">
    <property type="entry name" value="Fibrinogen-like_C"/>
</dbReference>
<dbReference type="SUPFAM" id="SSF56496">
    <property type="entry name" value="Fibrinogen C-terminal domain-like"/>
    <property type="match status" value="1"/>
</dbReference>
<reference evidence="9" key="3">
    <citation type="submission" date="2025-09" db="UniProtKB">
        <authorList>
            <consortium name="Ensembl"/>
        </authorList>
    </citation>
    <scope>IDENTIFICATION</scope>
</reference>
<dbReference type="AlphaFoldDB" id="A0A670K1N2"/>
<organism evidence="9 10">
    <name type="scientific">Podarcis muralis</name>
    <name type="common">Wall lizard</name>
    <name type="synonym">Lacerta muralis</name>
    <dbReference type="NCBI Taxonomy" id="64176"/>
    <lineage>
        <taxon>Eukaryota</taxon>
        <taxon>Metazoa</taxon>
        <taxon>Chordata</taxon>
        <taxon>Craniata</taxon>
        <taxon>Vertebrata</taxon>
        <taxon>Euteleostomi</taxon>
        <taxon>Lepidosauria</taxon>
        <taxon>Squamata</taxon>
        <taxon>Bifurcata</taxon>
        <taxon>Unidentata</taxon>
        <taxon>Episquamata</taxon>
        <taxon>Laterata</taxon>
        <taxon>Lacertibaenia</taxon>
        <taxon>Lacertidae</taxon>
        <taxon>Podarcis</taxon>
    </lineage>
</organism>
<dbReference type="SMART" id="SM00186">
    <property type="entry name" value="FBG"/>
    <property type="match status" value="1"/>
</dbReference>
<feature type="signal peptide" evidence="7">
    <location>
        <begin position="1"/>
        <end position="18"/>
    </location>
</feature>
<evidence type="ECO:0000313" key="9">
    <source>
        <dbReference type="Ensembl" id="ENSPMRP00000030666.1"/>
    </source>
</evidence>
<dbReference type="GeneTree" id="ENSGT00940000164607"/>
<dbReference type="PANTHER" id="PTHR47221">
    <property type="entry name" value="FIBRINOGEN ALPHA CHAIN"/>
    <property type="match status" value="1"/>
</dbReference>
<protein>
    <submittedName>
        <fullName evidence="9">Fibrinogen-like protein 1-like protein</fullName>
    </submittedName>
</protein>
<keyword evidence="5" id="KW-1015">Disulfide bond</keyword>
<dbReference type="NCBIfam" id="NF040941">
    <property type="entry name" value="GGGWT_bact"/>
    <property type="match status" value="1"/>
</dbReference>
<keyword evidence="3 7" id="KW-0732">Signal</keyword>
<evidence type="ECO:0000259" key="8">
    <source>
        <dbReference type="PROSITE" id="PS51406"/>
    </source>
</evidence>
<evidence type="ECO:0000313" key="10">
    <source>
        <dbReference type="Proteomes" id="UP000472272"/>
    </source>
</evidence>
<comment type="subcellular location">
    <subcellularLocation>
        <location evidence="1">Secreted</location>
    </subcellularLocation>
</comment>
<dbReference type="GO" id="GO:0005576">
    <property type="term" value="C:extracellular region"/>
    <property type="evidence" value="ECO:0007669"/>
    <property type="project" value="UniProtKB-SubCell"/>
</dbReference>
<dbReference type="CDD" id="cd00087">
    <property type="entry name" value="FReD"/>
    <property type="match status" value="1"/>
</dbReference>
<dbReference type="PROSITE" id="PS51406">
    <property type="entry name" value="FIBRINOGEN_C_2"/>
    <property type="match status" value="1"/>
</dbReference>
<sequence length="271" mass="30653">MLLYSSLCFCVLISISSSLTKDELLSKIANKHMLTSKDTASLINAGKNVYEEYIARDCRAAHLRGRKQSGLYVIRPKYSPLLAVYCDMEYDGGGWTVLHRNNVNSKTTWSNPWQSYKHGFGDLQGNHWLGNEYMHLLTNQNAFSVRFVITDSQGQTKYAEYQSFKVDDEDSGYALRLGNYTGDAGDSLTTIGEWGTHDNMRFSTKDKDNDRRASTNCALDNGGGWWYDNCYSALLTGDIRWRGLCSEAMPCTSAYIMIRPNGKNCNIPPRY</sequence>
<feature type="chain" id="PRO_5025456313" evidence="7">
    <location>
        <begin position="19"/>
        <end position="271"/>
    </location>
</feature>
<evidence type="ECO:0000256" key="1">
    <source>
        <dbReference type="ARBA" id="ARBA00004613"/>
    </source>
</evidence>
<dbReference type="InterPro" id="IPR014716">
    <property type="entry name" value="Fibrinogen_a/b/g_C_1"/>
</dbReference>
<dbReference type="Proteomes" id="UP000472272">
    <property type="component" value="Chromosome 1"/>
</dbReference>
<keyword evidence="10" id="KW-1185">Reference proteome</keyword>
<evidence type="ECO:0000256" key="4">
    <source>
        <dbReference type="ARBA" id="ARBA00023054"/>
    </source>
</evidence>
<proteinExistence type="predicted"/>
<dbReference type="InterPro" id="IPR037579">
    <property type="entry name" value="FIB_ANG-like"/>
</dbReference>
<evidence type="ECO:0000256" key="6">
    <source>
        <dbReference type="ARBA" id="ARBA00023180"/>
    </source>
</evidence>
<evidence type="ECO:0000256" key="7">
    <source>
        <dbReference type="SAM" id="SignalP"/>
    </source>
</evidence>
<dbReference type="PANTHER" id="PTHR47221:SF6">
    <property type="entry name" value="FIBRINOGEN ALPHA CHAIN"/>
    <property type="match status" value="1"/>
</dbReference>
<dbReference type="Ensembl" id="ENSPMRT00000032523.1">
    <property type="protein sequence ID" value="ENSPMRP00000030666.1"/>
    <property type="gene ID" value="ENSPMRG00000019859.1"/>
</dbReference>
<dbReference type="Gene3D" id="4.10.530.10">
    <property type="entry name" value="Gamma-fibrinogen Carboxyl Terminal Fragment, domain 2"/>
    <property type="match status" value="1"/>
</dbReference>
<dbReference type="RefSeq" id="XP_028598676.1">
    <property type="nucleotide sequence ID" value="XM_028742843.1"/>
</dbReference>